<evidence type="ECO:0000256" key="3">
    <source>
        <dbReference type="ARBA" id="ARBA00022679"/>
    </source>
</evidence>
<evidence type="ECO:0000313" key="5">
    <source>
        <dbReference type="EMBL" id="EIN04288.1"/>
    </source>
</evidence>
<evidence type="ECO:0000256" key="4">
    <source>
        <dbReference type="ARBA" id="ARBA00023315"/>
    </source>
</evidence>
<gene>
    <name evidence="5" type="ORF">PUNSTDRAFT_47556</name>
</gene>
<accession>R7S269</accession>
<dbReference type="InterPro" id="IPR051283">
    <property type="entry name" value="Sec_Metabolite_Acyltrans"/>
</dbReference>
<dbReference type="HOGENOM" id="CLU_600110_0_0_1"/>
<evidence type="ECO:0000256" key="1">
    <source>
        <dbReference type="ARBA" id="ARBA00005179"/>
    </source>
</evidence>
<dbReference type="PANTHER" id="PTHR31896:SF69">
    <property type="entry name" value="FAMILY REGULATORY PROTEIN, PUTATIVE (AFU_ORTHOLOGUE AFUA_3G14730)-RELATED"/>
    <property type="match status" value="1"/>
</dbReference>
<comment type="pathway">
    <text evidence="1">Secondary metabolite biosynthesis.</text>
</comment>
<keyword evidence="4" id="KW-0012">Acyltransferase</keyword>
<keyword evidence="3" id="KW-0808">Transferase</keyword>
<sequence>MATSDVHIIPLGRFDTANPTNGVITVIGWLVDTPLDENKLERAWYKLNAAWPILSARLKTNRRTGQWEFHVPSPSIAGSSACAFTTSVVPGSLASHYNYPKPSETISCVSTEMPHEYYSHPSRCSAKALLNKDVPVAALHVTRFDDASIVGISISHALADGAGTKEVMSALLRILRGEEVEPLITQDAFATYKSDSNVPAPEGLRIFSMFHMIVALFFVFWDWIRSPRTRFRLLYIPAKELAHIKKRAMEEISSERGDQDEKGSPWISTSDAVFAFLLKCVFASEKRSRSLSIAYMANIRKHLPSVIPSTYIRNATMVIPVSLPSASSIPSTSMGSIALAVRHRLQSYSRPAAVDQYVQWRLAHPHKIPMFMEPAGLWMAMTNWREMGFMHFDWTPAAVDPRVEKAKCLYLHAFGYTDFQLRNSFLIGPDDPSGGLWVLGSLSKAVWEDRNGFGKYWTR</sequence>
<evidence type="ECO:0000313" key="6">
    <source>
        <dbReference type="Proteomes" id="UP000054196"/>
    </source>
</evidence>
<dbReference type="EMBL" id="JH687555">
    <property type="protein sequence ID" value="EIN04288.1"/>
    <property type="molecule type" value="Genomic_DNA"/>
</dbReference>
<keyword evidence="6" id="KW-1185">Reference proteome</keyword>
<dbReference type="RefSeq" id="XP_007388431.1">
    <property type="nucleotide sequence ID" value="XM_007388369.1"/>
</dbReference>
<dbReference type="KEGG" id="psq:PUNSTDRAFT_47556"/>
<evidence type="ECO:0000256" key="2">
    <source>
        <dbReference type="ARBA" id="ARBA00009861"/>
    </source>
</evidence>
<dbReference type="AlphaFoldDB" id="R7S269"/>
<dbReference type="eggNOG" id="ENOG502RJXU">
    <property type="taxonomic scope" value="Eukaryota"/>
</dbReference>
<dbReference type="Gene3D" id="3.30.559.10">
    <property type="entry name" value="Chloramphenicol acetyltransferase-like domain"/>
    <property type="match status" value="2"/>
</dbReference>
<proteinExistence type="inferred from homology"/>
<dbReference type="OMA" id="YCCRSIL"/>
<name>R7S269_PUNST</name>
<reference evidence="6" key="1">
    <citation type="journal article" date="2012" name="Science">
        <title>The Paleozoic origin of enzymatic lignin decomposition reconstructed from 31 fungal genomes.</title>
        <authorList>
            <person name="Floudas D."/>
            <person name="Binder M."/>
            <person name="Riley R."/>
            <person name="Barry K."/>
            <person name="Blanchette R.A."/>
            <person name="Henrissat B."/>
            <person name="Martinez A.T."/>
            <person name="Otillar R."/>
            <person name="Spatafora J.W."/>
            <person name="Yadav J.S."/>
            <person name="Aerts A."/>
            <person name="Benoit I."/>
            <person name="Boyd A."/>
            <person name="Carlson A."/>
            <person name="Copeland A."/>
            <person name="Coutinho P.M."/>
            <person name="de Vries R.P."/>
            <person name="Ferreira P."/>
            <person name="Findley K."/>
            <person name="Foster B."/>
            <person name="Gaskell J."/>
            <person name="Glotzer D."/>
            <person name="Gorecki P."/>
            <person name="Heitman J."/>
            <person name="Hesse C."/>
            <person name="Hori C."/>
            <person name="Igarashi K."/>
            <person name="Jurgens J.A."/>
            <person name="Kallen N."/>
            <person name="Kersten P."/>
            <person name="Kohler A."/>
            <person name="Kuees U."/>
            <person name="Kumar T.K.A."/>
            <person name="Kuo A."/>
            <person name="LaButti K."/>
            <person name="Larrondo L.F."/>
            <person name="Lindquist E."/>
            <person name="Ling A."/>
            <person name="Lombard V."/>
            <person name="Lucas S."/>
            <person name="Lundell T."/>
            <person name="Martin R."/>
            <person name="McLaughlin D.J."/>
            <person name="Morgenstern I."/>
            <person name="Morin E."/>
            <person name="Murat C."/>
            <person name="Nagy L.G."/>
            <person name="Nolan M."/>
            <person name="Ohm R.A."/>
            <person name="Patyshakuliyeva A."/>
            <person name="Rokas A."/>
            <person name="Ruiz-Duenas F.J."/>
            <person name="Sabat G."/>
            <person name="Salamov A."/>
            <person name="Samejima M."/>
            <person name="Schmutz J."/>
            <person name="Slot J.C."/>
            <person name="St John F."/>
            <person name="Stenlid J."/>
            <person name="Sun H."/>
            <person name="Sun S."/>
            <person name="Syed K."/>
            <person name="Tsang A."/>
            <person name="Wiebenga A."/>
            <person name="Young D."/>
            <person name="Pisabarro A."/>
            <person name="Eastwood D.C."/>
            <person name="Martin F."/>
            <person name="Cullen D."/>
            <person name="Grigoriev I.V."/>
            <person name="Hibbett D.S."/>
        </authorList>
    </citation>
    <scope>NUCLEOTIDE SEQUENCE [LARGE SCALE GENOMIC DNA]</scope>
    <source>
        <strain evidence="6">HHB-11173 SS5</strain>
    </source>
</reference>
<dbReference type="GO" id="GO:0016746">
    <property type="term" value="F:acyltransferase activity"/>
    <property type="evidence" value="ECO:0007669"/>
    <property type="project" value="UniProtKB-KW"/>
</dbReference>
<dbReference type="Pfam" id="PF02458">
    <property type="entry name" value="Transferase"/>
    <property type="match status" value="1"/>
</dbReference>
<comment type="similarity">
    <text evidence="2">Belongs to the plant acyltransferase family.</text>
</comment>
<dbReference type="GeneID" id="18882897"/>
<dbReference type="Proteomes" id="UP000054196">
    <property type="component" value="Unassembled WGS sequence"/>
</dbReference>
<dbReference type="PANTHER" id="PTHR31896">
    <property type="entry name" value="FAMILY REGULATORY PROTEIN, PUTATIVE (AFU_ORTHOLOGUE AFUA_3G14730)-RELATED"/>
    <property type="match status" value="1"/>
</dbReference>
<dbReference type="InterPro" id="IPR023213">
    <property type="entry name" value="CAT-like_dom_sf"/>
</dbReference>
<organism evidence="5 6">
    <name type="scientific">Punctularia strigosozonata (strain HHB-11173)</name>
    <name type="common">White-rot fungus</name>
    <dbReference type="NCBI Taxonomy" id="741275"/>
    <lineage>
        <taxon>Eukaryota</taxon>
        <taxon>Fungi</taxon>
        <taxon>Dikarya</taxon>
        <taxon>Basidiomycota</taxon>
        <taxon>Agaricomycotina</taxon>
        <taxon>Agaricomycetes</taxon>
        <taxon>Corticiales</taxon>
        <taxon>Punctulariaceae</taxon>
        <taxon>Punctularia</taxon>
    </lineage>
</organism>
<dbReference type="OrthoDB" id="21502at2759"/>
<protein>
    <submittedName>
        <fullName evidence="5">Uncharacterized protein</fullName>
    </submittedName>
</protein>